<gene>
    <name evidence="19" type="ORF">CVLEPA_LOCUS14612</name>
</gene>
<evidence type="ECO:0000256" key="10">
    <source>
        <dbReference type="ARBA" id="ARBA00023180"/>
    </source>
</evidence>
<organism evidence="19 20">
    <name type="scientific">Clavelina lepadiformis</name>
    <name type="common">Light-bulb sea squirt</name>
    <name type="synonym">Ascidia lepadiformis</name>
    <dbReference type="NCBI Taxonomy" id="159417"/>
    <lineage>
        <taxon>Eukaryota</taxon>
        <taxon>Metazoa</taxon>
        <taxon>Chordata</taxon>
        <taxon>Tunicata</taxon>
        <taxon>Ascidiacea</taxon>
        <taxon>Aplousobranchia</taxon>
        <taxon>Clavelinidae</taxon>
        <taxon>Clavelina</taxon>
    </lineage>
</organism>
<keyword evidence="2" id="KW-0813">Transport</keyword>
<dbReference type="SMART" id="SM00918">
    <property type="entry name" value="Lig_chan-Glu_bd"/>
    <property type="match status" value="1"/>
</dbReference>
<name>A0ABP0FV96_CLALP</name>
<keyword evidence="3" id="KW-1003">Cell membrane</keyword>
<dbReference type="EMBL" id="CAWYQH010000097">
    <property type="protein sequence ID" value="CAK8683546.1"/>
    <property type="molecule type" value="Genomic_DNA"/>
</dbReference>
<dbReference type="Gene3D" id="3.40.190.10">
    <property type="entry name" value="Periplasmic binding protein-like II"/>
    <property type="match status" value="2"/>
</dbReference>
<feature type="transmembrane region" description="Helical" evidence="15">
    <location>
        <begin position="644"/>
        <end position="665"/>
    </location>
</feature>
<keyword evidence="6" id="KW-0770">Synapse</keyword>
<evidence type="ECO:0000256" key="14">
    <source>
        <dbReference type="ARBA" id="ARBA00034100"/>
    </source>
</evidence>
<dbReference type="InterPro" id="IPR001828">
    <property type="entry name" value="ANF_lig-bd_rcpt"/>
</dbReference>
<keyword evidence="10" id="KW-0325">Glycoprotein</keyword>
<comment type="caution">
    <text evidence="19">The sequence shown here is derived from an EMBL/GenBank/DDBJ whole genome shotgun (WGS) entry which is preliminary data.</text>
</comment>
<keyword evidence="8 15" id="KW-0472">Membrane</keyword>
<evidence type="ECO:0000256" key="4">
    <source>
        <dbReference type="ARBA" id="ARBA00022692"/>
    </source>
</evidence>
<dbReference type="SUPFAM" id="SSF81324">
    <property type="entry name" value="Voltage-gated potassium channels"/>
    <property type="match status" value="1"/>
</dbReference>
<dbReference type="PANTHER" id="PTHR18966">
    <property type="entry name" value="IONOTROPIC GLUTAMATE RECEPTOR"/>
    <property type="match status" value="1"/>
</dbReference>
<feature type="signal peptide" evidence="16">
    <location>
        <begin position="1"/>
        <end position="24"/>
    </location>
</feature>
<keyword evidence="16" id="KW-0732">Signal</keyword>
<dbReference type="InterPro" id="IPR001320">
    <property type="entry name" value="Iontro_rcpt_C"/>
</dbReference>
<keyword evidence="20" id="KW-1185">Reference proteome</keyword>
<dbReference type="InterPro" id="IPR015683">
    <property type="entry name" value="Ionotropic_Glu_rcpt"/>
</dbReference>
<dbReference type="Pfam" id="PF00060">
    <property type="entry name" value="Lig_chan"/>
    <property type="match status" value="1"/>
</dbReference>
<feature type="chain" id="PRO_5045593026" description="Glutamate receptor" evidence="16">
    <location>
        <begin position="25"/>
        <end position="919"/>
    </location>
</feature>
<dbReference type="PRINTS" id="PR00177">
    <property type="entry name" value="NMDARECEPTOR"/>
</dbReference>
<evidence type="ECO:0000259" key="17">
    <source>
        <dbReference type="SMART" id="SM00079"/>
    </source>
</evidence>
<keyword evidence="12" id="KW-1071">Ligand-gated ion channel</keyword>
<proteinExistence type="predicted"/>
<keyword evidence="4 15" id="KW-0812">Transmembrane</keyword>
<keyword evidence="11" id="KW-0628">Postsynaptic cell membrane</keyword>
<reference evidence="19 20" key="1">
    <citation type="submission" date="2024-02" db="EMBL/GenBank/DDBJ databases">
        <authorList>
            <person name="Daric V."/>
            <person name="Darras S."/>
        </authorList>
    </citation>
    <scope>NUCLEOTIDE SEQUENCE [LARGE SCALE GENOMIC DNA]</scope>
</reference>
<keyword evidence="5 15" id="KW-1133">Transmembrane helix</keyword>
<dbReference type="Pfam" id="PF10613">
    <property type="entry name" value="Lig_chan-Glu_bd"/>
    <property type="match status" value="1"/>
</dbReference>
<keyword evidence="7" id="KW-0406">Ion transport</keyword>
<evidence type="ECO:0000256" key="12">
    <source>
        <dbReference type="ARBA" id="ARBA00023286"/>
    </source>
</evidence>
<accession>A0ABP0FV96</accession>
<evidence type="ECO:0000256" key="2">
    <source>
        <dbReference type="ARBA" id="ARBA00022448"/>
    </source>
</evidence>
<sequence length="919" mass="103641">MLLSSIILFHHVLYWHGNSSLASAEDLSRNFSVPVGAILPEDNNGANAILKQVSRGHNANVRINDANKPEVQLHVFLQHTKVNNSFLVRQAFCAHVSHRSQSIIGFSDVTTASAVVSFADEFRIPWISPSFSTVSLSSPYLISIHPNLERPLLSLVRKLKWSAFTLLYDSTEVHLPLAKVFNINSSAKVKARNLGGKKDLSPILNDIANNAETHVIIDVYKARALQVLEQVYKMGMLSEQFHYVFTDLALVTEGLSKYEHVISNLTFLSLIDPSTPEFREYNRVLRSSMPNHEASKLKHHGCEKALVYDAFNALGLGLKELAQNDAFYFMWDQNKEALSHVSCNQSPTAPLSIGVDISNAIKGVKFKGVTGNVEFNENGNRVNYTVGIFSLGPKGMRSVGRWMDQNGKGLGVLEFTDDIHELHEPTKELKNRTLTITTIIEEPYVTLKKNWKQFEGNDRYEGFCIDLLQAINSITPIKYRIKIVSDGQYGSKNETKGIWNGMIGELKYQKADMAVAPLTITSEREEAVKFTKPFMSLGISIMIKKPSMVTPHIFNFLEPLSIEIWFCILLSGIAVSVALYFVSILSPYEWHKESLLVDKDEEERDVDSIVEFTIMNSFWFTLGSFVQQGSDLLPKSFSGRIVGAVWWFFTLIIISSYTANLAAFLTMDKMASPISGADDLAKQTAIEYGTLKSGSTVNFFRQSSLPTYKKMWSYMNSQNPSLFVKSNKEGIERVRNSDGKYAFLMESSLNEYMEYRKPCNTLKVGQNIDSKGYGIAFPKGSLFYNSVNLAILTLHEQGELQTLKNYWWYDKSECGPSEHTAPPNTPSLSFNNVVGVFYILFIGKFLALFFALFEYIYKVYKVRKEADKKKIVEKAPSSLHSDNNVKQDVKCLASNLQLPQDSDNRPLFRQHFPENILVL</sequence>
<dbReference type="SUPFAM" id="SSF53822">
    <property type="entry name" value="Periplasmic binding protein-like I"/>
    <property type="match status" value="1"/>
</dbReference>
<evidence type="ECO:0000313" key="19">
    <source>
        <dbReference type="EMBL" id="CAK8683546.1"/>
    </source>
</evidence>
<evidence type="ECO:0000256" key="9">
    <source>
        <dbReference type="ARBA" id="ARBA00023170"/>
    </source>
</evidence>
<dbReference type="SUPFAM" id="SSF53850">
    <property type="entry name" value="Periplasmic binding protein-like II"/>
    <property type="match status" value="1"/>
</dbReference>
<feature type="domain" description="Ionotropic glutamate receptor C-terminal" evidence="17">
    <location>
        <begin position="433"/>
        <end position="810"/>
    </location>
</feature>
<dbReference type="SMART" id="SM00079">
    <property type="entry name" value="PBPe"/>
    <property type="match status" value="1"/>
</dbReference>
<evidence type="ECO:0000256" key="6">
    <source>
        <dbReference type="ARBA" id="ARBA00023018"/>
    </source>
</evidence>
<comment type="subcellular location">
    <subcellularLocation>
        <location evidence="1">Cell membrane</location>
        <topology evidence="1">Multi-pass membrane protein</topology>
    </subcellularLocation>
    <subcellularLocation>
        <location evidence="14">Postsynaptic cell membrane</location>
    </subcellularLocation>
</comment>
<evidence type="ECO:0000313" key="20">
    <source>
        <dbReference type="Proteomes" id="UP001642483"/>
    </source>
</evidence>
<evidence type="ECO:0000256" key="16">
    <source>
        <dbReference type="SAM" id="SignalP"/>
    </source>
</evidence>
<evidence type="ECO:0000256" key="11">
    <source>
        <dbReference type="ARBA" id="ARBA00023257"/>
    </source>
</evidence>
<evidence type="ECO:0000259" key="18">
    <source>
        <dbReference type="SMART" id="SM00918"/>
    </source>
</evidence>
<keyword evidence="13" id="KW-0407">Ion channel</keyword>
<keyword evidence="9" id="KW-0675">Receptor</keyword>
<evidence type="ECO:0000256" key="13">
    <source>
        <dbReference type="ARBA" id="ARBA00023303"/>
    </source>
</evidence>
<protein>
    <recommendedName>
        <fullName evidence="21">Glutamate receptor</fullName>
    </recommendedName>
</protein>
<feature type="transmembrane region" description="Helical" evidence="15">
    <location>
        <begin position="836"/>
        <end position="857"/>
    </location>
</feature>
<dbReference type="InterPro" id="IPR028082">
    <property type="entry name" value="Peripla_BP_I"/>
</dbReference>
<dbReference type="Gene3D" id="1.10.287.70">
    <property type="match status" value="1"/>
</dbReference>
<evidence type="ECO:0000256" key="3">
    <source>
        <dbReference type="ARBA" id="ARBA00022475"/>
    </source>
</evidence>
<dbReference type="Gene3D" id="3.40.50.2300">
    <property type="match status" value="2"/>
</dbReference>
<dbReference type="Pfam" id="PF01094">
    <property type="entry name" value="ANF_receptor"/>
    <property type="match status" value="1"/>
</dbReference>
<dbReference type="Proteomes" id="UP001642483">
    <property type="component" value="Unassembled WGS sequence"/>
</dbReference>
<evidence type="ECO:0000256" key="1">
    <source>
        <dbReference type="ARBA" id="ARBA00004651"/>
    </source>
</evidence>
<evidence type="ECO:0008006" key="21">
    <source>
        <dbReference type="Google" id="ProtNLM"/>
    </source>
</evidence>
<feature type="transmembrane region" description="Helical" evidence="15">
    <location>
        <begin position="562"/>
        <end position="582"/>
    </location>
</feature>
<dbReference type="InterPro" id="IPR001508">
    <property type="entry name" value="Iono_Glu_rcpt_met"/>
</dbReference>
<evidence type="ECO:0000256" key="15">
    <source>
        <dbReference type="SAM" id="Phobius"/>
    </source>
</evidence>
<evidence type="ECO:0000256" key="5">
    <source>
        <dbReference type="ARBA" id="ARBA00022989"/>
    </source>
</evidence>
<dbReference type="InterPro" id="IPR019594">
    <property type="entry name" value="Glu/Gly-bd"/>
</dbReference>
<evidence type="ECO:0000256" key="7">
    <source>
        <dbReference type="ARBA" id="ARBA00023065"/>
    </source>
</evidence>
<feature type="domain" description="Ionotropic glutamate receptor L-glutamate and glycine-binding" evidence="18">
    <location>
        <begin position="443"/>
        <end position="508"/>
    </location>
</feature>
<evidence type="ECO:0000256" key="8">
    <source>
        <dbReference type="ARBA" id="ARBA00023136"/>
    </source>
</evidence>